<dbReference type="EMBL" id="WKKF01000001">
    <property type="protein sequence ID" value="MRX53212.1"/>
    <property type="molecule type" value="Genomic_DNA"/>
</dbReference>
<dbReference type="Proteomes" id="UP000441585">
    <property type="component" value="Unassembled WGS sequence"/>
</dbReference>
<name>A0A6I2M736_9BACI</name>
<comment type="caution">
    <text evidence="1">The sequence shown here is derived from an EMBL/GenBank/DDBJ whole genome shotgun (WGS) entry which is preliminary data.</text>
</comment>
<accession>A0A6I2M736</accession>
<evidence type="ECO:0000313" key="1">
    <source>
        <dbReference type="EMBL" id="MRX53212.1"/>
    </source>
</evidence>
<dbReference type="AlphaFoldDB" id="A0A6I2M736"/>
<organism evidence="1 2">
    <name type="scientific">Metabacillus idriensis</name>
    <dbReference type="NCBI Taxonomy" id="324768"/>
    <lineage>
        <taxon>Bacteria</taxon>
        <taxon>Bacillati</taxon>
        <taxon>Bacillota</taxon>
        <taxon>Bacilli</taxon>
        <taxon>Bacillales</taxon>
        <taxon>Bacillaceae</taxon>
        <taxon>Metabacillus</taxon>
    </lineage>
</organism>
<reference evidence="1 2" key="1">
    <citation type="submission" date="2019-11" db="EMBL/GenBank/DDBJ databases">
        <title>Bacillus idriensis genome.</title>
        <authorList>
            <person name="Konopka E.N."/>
            <person name="Newman J.D."/>
        </authorList>
    </citation>
    <scope>NUCLEOTIDE SEQUENCE [LARGE SCALE GENOMIC DNA]</scope>
    <source>
        <strain evidence="1 2">DSM 19097</strain>
    </source>
</reference>
<dbReference type="InterPro" id="IPR037208">
    <property type="entry name" value="Spo0E-like_sf"/>
</dbReference>
<proteinExistence type="predicted"/>
<dbReference type="SUPFAM" id="SSF140500">
    <property type="entry name" value="BAS1536-like"/>
    <property type="match status" value="1"/>
</dbReference>
<dbReference type="Pfam" id="PF09388">
    <property type="entry name" value="SpoOE-like"/>
    <property type="match status" value="1"/>
</dbReference>
<dbReference type="InterPro" id="IPR036638">
    <property type="entry name" value="HLH_DNA-bd_sf"/>
</dbReference>
<dbReference type="GO" id="GO:0043937">
    <property type="term" value="P:regulation of sporulation"/>
    <property type="evidence" value="ECO:0007669"/>
    <property type="project" value="InterPro"/>
</dbReference>
<dbReference type="InterPro" id="IPR018540">
    <property type="entry name" value="Spo0E-like"/>
</dbReference>
<evidence type="ECO:0000313" key="2">
    <source>
        <dbReference type="Proteomes" id="UP000441585"/>
    </source>
</evidence>
<protein>
    <submittedName>
        <fullName evidence="1">Spo0E family sporulation regulatory protein-aspartic acid phosphatase</fullName>
    </submittedName>
</protein>
<dbReference type="Gene3D" id="4.10.280.10">
    <property type="entry name" value="Helix-loop-helix DNA-binding domain"/>
    <property type="match status" value="1"/>
</dbReference>
<gene>
    <name evidence="1" type="ORF">GJU41_04450</name>
</gene>
<dbReference type="GO" id="GO:0046983">
    <property type="term" value="F:protein dimerization activity"/>
    <property type="evidence" value="ECO:0007669"/>
    <property type="project" value="InterPro"/>
</dbReference>
<sequence length="67" mass="7842">MKCEVILLNMVDVLIEKYRQEMFESAKRDGLSSVTTLKASQQLDRILNIGMQIEPSKWMERKNQVLN</sequence>
<keyword evidence="2" id="KW-1185">Reference proteome</keyword>